<reference evidence="4 5" key="1">
    <citation type="submission" date="2020-08" db="EMBL/GenBank/DDBJ databases">
        <title>Genome public.</title>
        <authorList>
            <person name="Liu C."/>
            <person name="Sun Q."/>
        </authorList>
    </citation>
    <scope>NUCLEOTIDE SEQUENCE [LARGE SCALE GENOMIC DNA]</scope>
    <source>
        <strain evidence="4 5">NSJ-56</strain>
    </source>
</reference>
<comment type="caution">
    <text evidence="4">The sequence shown here is derived from an EMBL/GenBank/DDBJ whole genome shotgun (WGS) entry which is preliminary data.</text>
</comment>
<organism evidence="4 5">
    <name type="scientific">Butyricimonas hominis</name>
    <dbReference type="NCBI Taxonomy" id="2763032"/>
    <lineage>
        <taxon>Bacteria</taxon>
        <taxon>Pseudomonadati</taxon>
        <taxon>Bacteroidota</taxon>
        <taxon>Bacteroidia</taxon>
        <taxon>Bacteroidales</taxon>
        <taxon>Odoribacteraceae</taxon>
        <taxon>Butyricimonas</taxon>
    </lineage>
</organism>
<feature type="domain" description="Protein FecR C-terminal" evidence="3">
    <location>
        <begin position="309"/>
        <end position="378"/>
    </location>
</feature>
<dbReference type="RefSeq" id="WP_186977513.1">
    <property type="nucleotide sequence ID" value="NZ_JACOOH010000007.1"/>
</dbReference>
<evidence type="ECO:0000313" key="5">
    <source>
        <dbReference type="Proteomes" id="UP000646484"/>
    </source>
</evidence>
<gene>
    <name evidence="4" type="ORF">H8S64_16485</name>
</gene>
<dbReference type="InterPro" id="IPR012373">
    <property type="entry name" value="Ferrdict_sens_TM"/>
</dbReference>
<dbReference type="InterPro" id="IPR006860">
    <property type="entry name" value="FecR"/>
</dbReference>
<proteinExistence type="predicted"/>
<name>A0ABR7D447_9BACT</name>
<dbReference type="PANTHER" id="PTHR30273:SF2">
    <property type="entry name" value="PROTEIN FECR"/>
    <property type="match status" value="1"/>
</dbReference>
<dbReference type="EMBL" id="JACOOH010000007">
    <property type="protein sequence ID" value="MBC5622691.1"/>
    <property type="molecule type" value="Genomic_DNA"/>
</dbReference>
<dbReference type="Pfam" id="PF16344">
    <property type="entry name" value="FecR_C"/>
    <property type="match status" value="1"/>
</dbReference>
<evidence type="ECO:0000259" key="2">
    <source>
        <dbReference type="Pfam" id="PF04773"/>
    </source>
</evidence>
<keyword evidence="1" id="KW-0812">Transmembrane</keyword>
<dbReference type="InterPro" id="IPR032508">
    <property type="entry name" value="FecR_C"/>
</dbReference>
<evidence type="ECO:0000313" key="4">
    <source>
        <dbReference type="EMBL" id="MBC5622691.1"/>
    </source>
</evidence>
<keyword evidence="1" id="KW-0472">Membrane</keyword>
<evidence type="ECO:0000256" key="1">
    <source>
        <dbReference type="SAM" id="Phobius"/>
    </source>
</evidence>
<evidence type="ECO:0000259" key="3">
    <source>
        <dbReference type="Pfam" id="PF16344"/>
    </source>
</evidence>
<dbReference type="Pfam" id="PF04773">
    <property type="entry name" value="FecR"/>
    <property type="match status" value="1"/>
</dbReference>
<dbReference type="Gene3D" id="3.55.50.30">
    <property type="match status" value="1"/>
</dbReference>
<accession>A0ABR7D447</accession>
<dbReference type="Gene3D" id="2.60.120.1440">
    <property type="match status" value="1"/>
</dbReference>
<feature type="transmembrane region" description="Helical" evidence="1">
    <location>
        <begin position="83"/>
        <end position="107"/>
    </location>
</feature>
<protein>
    <submittedName>
        <fullName evidence="4">FecR domain-containing protein</fullName>
    </submittedName>
</protein>
<dbReference type="PIRSF" id="PIRSF018266">
    <property type="entry name" value="FecR"/>
    <property type="match status" value="1"/>
</dbReference>
<feature type="domain" description="FecR protein" evidence="2">
    <location>
        <begin position="170"/>
        <end position="264"/>
    </location>
</feature>
<keyword evidence="5" id="KW-1185">Reference proteome</keyword>
<keyword evidence="1" id="KW-1133">Transmembrane helix</keyword>
<sequence>MNYLDGIELAEIMVKKVVGNISPREEERLQRWLDSSLEYREMYEAFVSGRSFAERKRNFGHLKYEKTIGAIHEKIHRKVRRRLYMKISSVAAVLLVAVLSTVIIFSLRTEKAGMQPILPVEGKNYAFLSVDDGRKVVLKENDTGTAWKEHVKEKAGENVVAEEKVQMIRVEVPRGSEYWLRLNDSTEVWLNSETVLTYPDRFAEDKREVTLRGEAFFKVRTNPTRPFEVRTDENLQIWVTGTELNVRDYTDEQFLKVTLLKGVVHVGNDSIYKILSPSEQAVFDREAGDLEVVELDDPSTCVAWRDGMFAFEGEPIGVILAAMAQWYDVEFVIENKVATPGGSVTFHAMRDEKVEELLSVLQSLIDFKYRIEGKKIYIRF</sequence>
<dbReference type="PANTHER" id="PTHR30273">
    <property type="entry name" value="PERIPLASMIC SIGNAL SENSOR AND SIGMA FACTOR ACTIVATOR FECR-RELATED"/>
    <property type="match status" value="1"/>
</dbReference>
<dbReference type="Proteomes" id="UP000646484">
    <property type="component" value="Unassembled WGS sequence"/>
</dbReference>